<sequence length="979" mass="111575">MSVIDFGLDGSFNSKSIEGKVLEYWRANKVKRKWLDAAGPRGRFTFLEGPPTVNGFPHVGHARGRTYKDVVLRFKHMTGYSLWAQGGWDEQGLPVELEAEKALGISSKKEIEQVGLDKFSDKCNELVDYYLSRWVEVGTDRLGVWLDTENAYETRRPQYIEHVWSLVKKAWERGLLFEDYRVLPFCPRCETALSDAEVDQGYKERRDPAIFVKFKVIGEENTYLVIWTTTPWTLIDNEAVAVNPSFKYAYVDAGKEVLVVAENLVDQLMHKFGVGSYRVLRSVSGRELEGLQYEHVYDGKPRRVITADFVTLEDGSGLVHVAPAHGPEDFEAAKRHGIPVTNTVEINGVFSSGPFKGKYFLDVNSLVIKDLKTRGLLLRRDEVSHQYPHCWRCGTPLIYRADKQWFLGISSLRDAMSRELSKVTVYPESLRNRFDDWIANIRDWTISRSRVWGTPLPIWRCKGDPSKLMAIGSLEELRRVAKQLPDVPPEKLVHRPWIDMVRMETECGEWVREPFVMDVWLDSGVAWIAGPDGLRNPEWGGLYPFDWVTEAVDQTRGWFYSLLATSVLWMGKAPYKSMLIQGHILDKYGHKMSKSKGNVVWVNDMLEKYGADALRLYLLTKAAPGDALAFNPDEVKLTLNALGVLWNSVKFAKTYMELDGFTPAKAVRNPSSARPEDLWLISAANKMIKSVRESMERMELHHAARKWMDFVVEDISHRYIRLMRRRAWMEGENEDKLAAYTALYHALRAAIVVGAMFVPFTAEYLYQAFLRSMEGGPESVHLMMLPEPDEPAINDDLEATFDLIFEIASQAANIRNKAGVKLRWPLRELVISGSGSGALRQHEEVLAFLANVKIVRFTEEGECGEDHESAEVGGLRICLSTRMDESLLHEALARELIRRIQVMRSKLNLQMEERARVRISTKDEELLTAITKMREYIEGETRAEVSVDQPSGTGLSQEWDIDGKKVVIELAKQEASSTQ</sequence>
<evidence type="ECO:0000256" key="5">
    <source>
        <dbReference type="ARBA" id="ARBA00022917"/>
    </source>
</evidence>
<dbReference type="OrthoDB" id="30823at2157"/>
<dbReference type="SUPFAM" id="SSF52374">
    <property type="entry name" value="Nucleotidylyl transferase"/>
    <property type="match status" value="1"/>
</dbReference>
<dbReference type="RefSeq" id="WP_188595796.1">
    <property type="nucleotide sequence ID" value="NZ_BMNL01000001.1"/>
</dbReference>
<dbReference type="InterPro" id="IPR033709">
    <property type="entry name" value="Anticodon_Ile_ABEc"/>
</dbReference>
<keyword evidence="13" id="KW-1185">Reference proteome</keyword>
<dbReference type="GO" id="GO:0004822">
    <property type="term" value="F:isoleucine-tRNA ligase activity"/>
    <property type="evidence" value="ECO:0007669"/>
    <property type="project" value="UniProtKB-UniRule"/>
</dbReference>
<dbReference type="PRINTS" id="PR00984">
    <property type="entry name" value="TRNASYNTHILE"/>
</dbReference>
<dbReference type="InterPro" id="IPR014729">
    <property type="entry name" value="Rossmann-like_a/b/a_fold"/>
</dbReference>
<dbReference type="Proteomes" id="UP000610960">
    <property type="component" value="Unassembled WGS sequence"/>
</dbReference>
<dbReference type="InterPro" id="IPR002300">
    <property type="entry name" value="aa-tRNA-synth_Ia"/>
</dbReference>
<dbReference type="GO" id="GO:0000049">
    <property type="term" value="F:tRNA binding"/>
    <property type="evidence" value="ECO:0007669"/>
    <property type="project" value="InterPro"/>
</dbReference>
<dbReference type="CDD" id="cd07961">
    <property type="entry name" value="Anticodon_Ia_Ile_ABEc"/>
    <property type="match status" value="1"/>
</dbReference>
<evidence type="ECO:0000313" key="12">
    <source>
        <dbReference type="EMBL" id="GGP19641.1"/>
    </source>
</evidence>
<keyword evidence="5 9" id="KW-0648">Protein biosynthesis</keyword>
<dbReference type="Pfam" id="PF08264">
    <property type="entry name" value="Anticodon_1"/>
    <property type="match status" value="1"/>
</dbReference>
<dbReference type="InterPro" id="IPR023586">
    <property type="entry name" value="Ile-tRNA-ligase_type2"/>
</dbReference>
<name>A0A830GTP8_9CREN</name>
<dbReference type="Gene3D" id="1.10.730.10">
    <property type="entry name" value="Isoleucyl-tRNA Synthetase, Domain 1"/>
    <property type="match status" value="1"/>
</dbReference>
<keyword evidence="2 9" id="KW-0436">Ligase</keyword>
<evidence type="ECO:0000256" key="1">
    <source>
        <dbReference type="ARBA" id="ARBA00013165"/>
    </source>
</evidence>
<evidence type="ECO:0000256" key="7">
    <source>
        <dbReference type="ARBA" id="ARBA00048359"/>
    </source>
</evidence>
<reference evidence="12" key="1">
    <citation type="journal article" date="2014" name="Int. J. Syst. Evol. Microbiol.">
        <title>Complete genome sequence of Corynebacterium casei LMG S-19264T (=DSM 44701T), isolated from a smear-ripened cheese.</title>
        <authorList>
            <consortium name="US DOE Joint Genome Institute (JGI-PGF)"/>
            <person name="Walter F."/>
            <person name="Albersmeier A."/>
            <person name="Kalinowski J."/>
            <person name="Ruckert C."/>
        </authorList>
    </citation>
    <scope>NUCLEOTIDE SEQUENCE</scope>
    <source>
        <strain evidence="12">JCM 10088</strain>
    </source>
</reference>
<dbReference type="InterPro" id="IPR009080">
    <property type="entry name" value="tRNAsynth_Ia_anticodon-bd"/>
</dbReference>
<feature type="domain" description="Methionyl/Valyl/Leucyl/Isoleucyl-tRNA synthetase anticodon-binding" evidence="11">
    <location>
        <begin position="677"/>
        <end position="828"/>
    </location>
</feature>
<gene>
    <name evidence="12" type="ORF">GCM10007981_04140</name>
</gene>
<accession>A0A830GTP8</accession>
<dbReference type="InterPro" id="IPR001412">
    <property type="entry name" value="aa-tRNA-synth_I_CS"/>
</dbReference>
<protein>
    <recommendedName>
        <fullName evidence="1 8">Isoleucine--tRNA ligase</fullName>
        <ecNumber evidence="1 8">6.1.1.5</ecNumber>
    </recommendedName>
</protein>
<dbReference type="NCBIfam" id="TIGR00392">
    <property type="entry name" value="ileS"/>
    <property type="match status" value="1"/>
</dbReference>
<evidence type="ECO:0000259" key="10">
    <source>
        <dbReference type="Pfam" id="PF00133"/>
    </source>
</evidence>
<dbReference type="Pfam" id="PF00133">
    <property type="entry name" value="tRNA-synt_1"/>
    <property type="match status" value="1"/>
</dbReference>
<dbReference type="Gene3D" id="3.40.50.620">
    <property type="entry name" value="HUPs"/>
    <property type="match status" value="2"/>
</dbReference>
<dbReference type="Pfam" id="PF19302">
    <property type="entry name" value="DUF5915"/>
    <property type="match status" value="1"/>
</dbReference>
<evidence type="ECO:0000313" key="13">
    <source>
        <dbReference type="Proteomes" id="UP000610960"/>
    </source>
</evidence>
<dbReference type="CDD" id="cd00818">
    <property type="entry name" value="IleRS_core"/>
    <property type="match status" value="1"/>
</dbReference>
<reference evidence="12" key="2">
    <citation type="submission" date="2020-09" db="EMBL/GenBank/DDBJ databases">
        <authorList>
            <person name="Sun Q."/>
            <person name="Ohkuma M."/>
        </authorList>
    </citation>
    <scope>NUCLEOTIDE SEQUENCE</scope>
    <source>
        <strain evidence="12">JCM 10088</strain>
    </source>
</reference>
<dbReference type="PANTHER" id="PTHR42780">
    <property type="entry name" value="SOLEUCYL-TRNA SYNTHETASE"/>
    <property type="match status" value="1"/>
</dbReference>
<dbReference type="SUPFAM" id="SSF50677">
    <property type="entry name" value="ValRS/IleRS/LeuRS editing domain"/>
    <property type="match status" value="1"/>
</dbReference>
<feature type="domain" description="Aminoacyl-tRNA synthetase class Ia" evidence="10">
    <location>
        <begin position="21"/>
        <end position="627"/>
    </location>
</feature>
<evidence type="ECO:0000256" key="6">
    <source>
        <dbReference type="ARBA" id="ARBA00023146"/>
    </source>
</evidence>
<evidence type="ECO:0000256" key="3">
    <source>
        <dbReference type="ARBA" id="ARBA00022741"/>
    </source>
</evidence>
<dbReference type="GO" id="GO:0006428">
    <property type="term" value="P:isoleucyl-tRNA aminoacylation"/>
    <property type="evidence" value="ECO:0007669"/>
    <property type="project" value="UniProtKB-UniRule"/>
</dbReference>
<dbReference type="PANTHER" id="PTHR42780:SF1">
    <property type="entry name" value="ISOLEUCINE--TRNA LIGASE, CYTOPLASMIC"/>
    <property type="match status" value="1"/>
</dbReference>
<evidence type="ECO:0000256" key="9">
    <source>
        <dbReference type="RuleBase" id="RU363035"/>
    </source>
</evidence>
<comment type="similarity">
    <text evidence="9">Belongs to the class-I aminoacyl-tRNA synthetase family.</text>
</comment>
<comment type="catalytic activity">
    <reaction evidence="7">
        <text>tRNA(Ile) + L-isoleucine + ATP = L-isoleucyl-tRNA(Ile) + AMP + diphosphate</text>
        <dbReference type="Rhea" id="RHEA:11060"/>
        <dbReference type="Rhea" id="RHEA-COMP:9666"/>
        <dbReference type="Rhea" id="RHEA-COMP:9695"/>
        <dbReference type="ChEBI" id="CHEBI:30616"/>
        <dbReference type="ChEBI" id="CHEBI:33019"/>
        <dbReference type="ChEBI" id="CHEBI:58045"/>
        <dbReference type="ChEBI" id="CHEBI:78442"/>
        <dbReference type="ChEBI" id="CHEBI:78528"/>
        <dbReference type="ChEBI" id="CHEBI:456215"/>
        <dbReference type="EC" id="6.1.1.5"/>
    </reaction>
</comment>
<evidence type="ECO:0000256" key="4">
    <source>
        <dbReference type="ARBA" id="ARBA00022840"/>
    </source>
</evidence>
<evidence type="ECO:0000259" key="11">
    <source>
        <dbReference type="Pfam" id="PF08264"/>
    </source>
</evidence>
<dbReference type="GO" id="GO:0002161">
    <property type="term" value="F:aminoacyl-tRNA deacylase activity"/>
    <property type="evidence" value="ECO:0007669"/>
    <property type="project" value="InterPro"/>
</dbReference>
<keyword evidence="4 9" id="KW-0067">ATP-binding</keyword>
<dbReference type="GO" id="GO:0005524">
    <property type="term" value="F:ATP binding"/>
    <property type="evidence" value="ECO:0007669"/>
    <property type="project" value="UniProtKB-KW"/>
</dbReference>
<comment type="caution">
    <text evidence="12">The sequence shown here is derived from an EMBL/GenBank/DDBJ whole genome shotgun (WGS) entry which is preliminary data.</text>
</comment>
<dbReference type="PROSITE" id="PS00178">
    <property type="entry name" value="AA_TRNA_LIGASE_I"/>
    <property type="match status" value="1"/>
</dbReference>
<evidence type="ECO:0000256" key="8">
    <source>
        <dbReference type="NCBIfam" id="TIGR00392"/>
    </source>
</evidence>
<keyword evidence="3 9" id="KW-0547">Nucleotide-binding</keyword>
<organism evidence="12 13">
    <name type="scientific">Thermocladium modestius</name>
    <dbReference type="NCBI Taxonomy" id="62609"/>
    <lineage>
        <taxon>Archaea</taxon>
        <taxon>Thermoproteota</taxon>
        <taxon>Thermoprotei</taxon>
        <taxon>Thermoproteales</taxon>
        <taxon>Thermoproteaceae</taxon>
        <taxon>Thermocladium</taxon>
    </lineage>
</organism>
<dbReference type="EC" id="6.1.1.5" evidence="1 8"/>
<dbReference type="InterPro" id="IPR009008">
    <property type="entry name" value="Val/Leu/Ile-tRNA-synth_edit"/>
</dbReference>
<dbReference type="EMBL" id="BMNL01000001">
    <property type="protein sequence ID" value="GGP19641.1"/>
    <property type="molecule type" value="Genomic_DNA"/>
</dbReference>
<keyword evidence="6 9" id="KW-0030">Aminoacyl-tRNA synthetase</keyword>
<dbReference type="InterPro" id="IPR013155">
    <property type="entry name" value="M/V/L/I-tRNA-synth_anticd-bd"/>
</dbReference>
<proteinExistence type="inferred from homology"/>
<evidence type="ECO:0000256" key="2">
    <source>
        <dbReference type="ARBA" id="ARBA00022598"/>
    </source>
</evidence>
<dbReference type="SUPFAM" id="SSF47323">
    <property type="entry name" value="Anticodon-binding domain of a subclass of class I aminoacyl-tRNA synthetases"/>
    <property type="match status" value="1"/>
</dbReference>
<dbReference type="InterPro" id="IPR002301">
    <property type="entry name" value="Ile-tRNA-ligase"/>
</dbReference>
<dbReference type="GO" id="GO:0005737">
    <property type="term" value="C:cytoplasm"/>
    <property type="evidence" value="ECO:0007669"/>
    <property type="project" value="UniProtKB-UniRule"/>
</dbReference>
<dbReference type="AlphaFoldDB" id="A0A830GTP8"/>